<dbReference type="EMBL" id="KZ613480">
    <property type="protein sequence ID" value="PMD21586.1"/>
    <property type="molecule type" value="Genomic_DNA"/>
</dbReference>
<dbReference type="OrthoDB" id="286301at2759"/>
<dbReference type="InterPro" id="IPR000782">
    <property type="entry name" value="FAS1_domain"/>
</dbReference>
<evidence type="ECO:0000256" key="3">
    <source>
        <dbReference type="SAM" id="SignalP"/>
    </source>
</evidence>
<dbReference type="Gene3D" id="2.30.180.10">
    <property type="entry name" value="FAS1 domain"/>
    <property type="match status" value="2"/>
</dbReference>
<feature type="chain" id="PRO_5014390263" evidence="3">
    <location>
        <begin position="22"/>
        <end position="483"/>
    </location>
</feature>
<feature type="signal peptide" evidence="3">
    <location>
        <begin position="1"/>
        <end position="21"/>
    </location>
</feature>
<dbReference type="SMART" id="SM00554">
    <property type="entry name" value="FAS1"/>
    <property type="match status" value="2"/>
</dbReference>
<accession>A0A2J6Q5M6</accession>
<dbReference type="Pfam" id="PF02469">
    <property type="entry name" value="Fasciclin"/>
    <property type="match status" value="2"/>
</dbReference>
<evidence type="ECO:0000313" key="5">
    <source>
        <dbReference type="EMBL" id="PMD21586.1"/>
    </source>
</evidence>
<dbReference type="STRING" id="1745343.A0A2J6Q5M6"/>
<proteinExistence type="predicted"/>
<keyword evidence="6" id="KW-1185">Reference proteome</keyword>
<reference evidence="5 6" key="1">
    <citation type="submission" date="2016-05" db="EMBL/GenBank/DDBJ databases">
        <title>A degradative enzymes factory behind the ericoid mycorrhizal symbiosis.</title>
        <authorList>
            <consortium name="DOE Joint Genome Institute"/>
            <person name="Martino E."/>
            <person name="Morin E."/>
            <person name="Grelet G."/>
            <person name="Kuo A."/>
            <person name="Kohler A."/>
            <person name="Daghino S."/>
            <person name="Barry K."/>
            <person name="Choi C."/>
            <person name="Cichocki N."/>
            <person name="Clum A."/>
            <person name="Copeland A."/>
            <person name="Hainaut M."/>
            <person name="Haridas S."/>
            <person name="Labutti K."/>
            <person name="Lindquist E."/>
            <person name="Lipzen A."/>
            <person name="Khouja H.-R."/>
            <person name="Murat C."/>
            <person name="Ohm R."/>
            <person name="Olson A."/>
            <person name="Spatafora J."/>
            <person name="Veneault-Fourrey C."/>
            <person name="Henrissat B."/>
            <person name="Grigoriev I."/>
            <person name="Martin F."/>
            <person name="Perotto S."/>
        </authorList>
    </citation>
    <scope>NUCLEOTIDE SEQUENCE [LARGE SCALE GENOMIC DNA]</scope>
    <source>
        <strain evidence="5 6">UAMH 7357</strain>
    </source>
</reference>
<dbReference type="PROSITE" id="PS50213">
    <property type="entry name" value="FAS1"/>
    <property type="match status" value="1"/>
</dbReference>
<sequence length="483" mass="51016">MKPFKLSSFWWLAILASHGWAFTLLQVLQTYPQLSALNTLVNSNANATALTALLVNANNFTFLAPSNTAISTFNSQNPGLLNSTLLLPTIQYGLLKGQYPTVLITNTPQFIQSNLSGPAYANVTGGQVVELVTASDGTPEFISGNRSISKNAAADVVCAGGIVHIIDTVLSIPLPLVQEITNAGLNDFVAILSADNYLAANATYVNQVLDLPDVTYFMPNSASALAVAQQLAKNSSAAELEANFQYYVVPEFAAYSSMLTNGMKLKTQQGTDLTVTLQDGDIYINSAKILISDLIVSNGVGHVLDDLLNRFDTAGPPPPTSSSTPSTPTPTAQNPAQSSMNMAAASTGGGMGTGAKIGLGVGVGIAGLLILSALLFFLVRHRKQSQVVADNAPWDNSSMSGATASPLNKFYVQRGQVQRQEDPGLGLQSTGMQHFEDSPPVGTALGRKESIRESSSKFVQIDGPTIPPRSPSRVQRGDGKSYF</sequence>
<keyword evidence="2" id="KW-0472">Membrane</keyword>
<dbReference type="Proteomes" id="UP000235672">
    <property type="component" value="Unassembled WGS sequence"/>
</dbReference>
<evidence type="ECO:0000256" key="2">
    <source>
        <dbReference type="SAM" id="Phobius"/>
    </source>
</evidence>
<protein>
    <submittedName>
        <fullName evidence="5">FAS1 domain-containing protein</fullName>
    </submittedName>
</protein>
<feature type="transmembrane region" description="Helical" evidence="2">
    <location>
        <begin position="357"/>
        <end position="379"/>
    </location>
</feature>
<feature type="region of interest" description="Disordered" evidence="1">
    <location>
        <begin position="418"/>
        <end position="483"/>
    </location>
</feature>
<dbReference type="AlphaFoldDB" id="A0A2J6Q5M6"/>
<feature type="compositionally biased region" description="Low complexity" evidence="1">
    <location>
        <begin position="321"/>
        <end position="331"/>
    </location>
</feature>
<keyword evidence="2" id="KW-1133">Transmembrane helix</keyword>
<dbReference type="InterPro" id="IPR036378">
    <property type="entry name" value="FAS1_dom_sf"/>
</dbReference>
<dbReference type="GO" id="GO:0016236">
    <property type="term" value="P:macroautophagy"/>
    <property type="evidence" value="ECO:0007669"/>
    <property type="project" value="TreeGrafter"/>
</dbReference>
<dbReference type="SUPFAM" id="SSF82153">
    <property type="entry name" value="FAS1 domain"/>
    <property type="match status" value="2"/>
</dbReference>
<evidence type="ECO:0000313" key="6">
    <source>
        <dbReference type="Proteomes" id="UP000235672"/>
    </source>
</evidence>
<name>A0A2J6Q5M6_9HELO</name>
<keyword evidence="2" id="KW-0812">Transmembrane</keyword>
<gene>
    <name evidence="5" type="ORF">NA56DRAFT_658673</name>
</gene>
<dbReference type="PANTHER" id="PTHR10900:SF77">
    <property type="entry name" value="FI19380P1"/>
    <property type="match status" value="1"/>
</dbReference>
<evidence type="ECO:0000259" key="4">
    <source>
        <dbReference type="PROSITE" id="PS50213"/>
    </source>
</evidence>
<keyword evidence="3" id="KW-0732">Signal</keyword>
<feature type="domain" description="FAS1" evidence="4">
    <location>
        <begin position="21"/>
        <end position="308"/>
    </location>
</feature>
<organism evidence="5 6">
    <name type="scientific">Hyaloscypha hepaticicola</name>
    <dbReference type="NCBI Taxonomy" id="2082293"/>
    <lineage>
        <taxon>Eukaryota</taxon>
        <taxon>Fungi</taxon>
        <taxon>Dikarya</taxon>
        <taxon>Ascomycota</taxon>
        <taxon>Pezizomycotina</taxon>
        <taxon>Leotiomycetes</taxon>
        <taxon>Helotiales</taxon>
        <taxon>Hyaloscyphaceae</taxon>
        <taxon>Hyaloscypha</taxon>
    </lineage>
</organism>
<dbReference type="GO" id="GO:0000329">
    <property type="term" value="C:fungal-type vacuole membrane"/>
    <property type="evidence" value="ECO:0007669"/>
    <property type="project" value="TreeGrafter"/>
</dbReference>
<feature type="region of interest" description="Disordered" evidence="1">
    <location>
        <begin position="311"/>
        <end position="345"/>
    </location>
</feature>
<dbReference type="InterPro" id="IPR050904">
    <property type="entry name" value="Adhesion/Biosynth-related"/>
</dbReference>
<feature type="compositionally biased region" description="Basic and acidic residues" evidence="1">
    <location>
        <begin position="446"/>
        <end position="455"/>
    </location>
</feature>
<evidence type="ECO:0000256" key="1">
    <source>
        <dbReference type="SAM" id="MobiDB-lite"/>
    </source>
</evidence>
<dbReference type="PANTHER" id="PTHR10900">
    <property type="entry name" value="PERIOSTIN-RELATED"/>
    <property type="match status" value="1"/>
</dbReference>